<organism evidence="1 2">
    <name type="scientific">Laccaria amethystina LaAM-08-1</name>
    <dbReference type="NCBI Taxonomy" id="1095629"/>
    <lineage>
        <taxon>Eukaryota</taxon>
        <taxon>Fungi</taxon>
        <taxon>Dikarya</taxon>
        <taxon>Basidiomycota</taxon>
        <taxon>Agaricomycotina</taxon>
        <taxon>Agaricomycetes</taxon>
        <taxon>Agaricomycetidae</taxon>
        <taxon>Agaricales</taxon>
        <taxon>Agaricineae</taxon>
        <taxon>Hydnangiaceae</taxon>
        <taxon>Laccaria</taxon>
    </lineage>
</organism>
<proteinExistence type="predicted"/>
<name>A0A0C9XV98_9AGAR</name>
<dbReference type="EMBL" id="KN838606">
    <property type="protein sequence ID" value="KIK01497.1"/>
    <property type="molecule type" value="Genomic_DNA"/>
</dbReference>
<reference evidence="1 2" key="1">
    <citation type="submission" date="2014-04" db="EMBL/GenBank/DDBJ databases">
        <authorList>
            <consortium name="DOE Joint Genome Institute"/>
            <person name="Kuo A."/>
            <person name="Kohler A."/>
            <person name="Nagy L.G."/>
            <person name="Floudas D."/>
            <person name="Copeland A."/>
            <person name="Barry K.W."/>
            <person name="Cichocki N."/>
            <person name="Veneault-Fourrey C."/>
            <person name="LaButti K."/>
            <person name="Lindquist E.A."/>
            <person name="Lipzen A."/>
            <person name="Lundell T."/>
            <person name="Morin E."/>
            <person name="Murat C."/>
            <person name="Sun H."/>
            <person name="Tunlid A."/>
            <person name="Henrissat B."/>
            <person name="Grigoriev I.V."/>
            <person name="Hibbett D.S."/>
            <person name="Martin F."/>
            <person name="Nordberg H.P."/>
            <person name="Cantor M.N."/>
            <person name="Hua S.X."/>
        </authorList>
    </citation>
    <scope>NUCLEOTIDE SEQUENCE [LARGE SCALE GENOMIC DNA]</scope>
    <source>
        <strain evidence="1 2">LaAM-08-1</strain>
    </source>
</reference>
<dbReference type="HOGENOM" id="CLU_3014549_0_0_1"/>
<dbReference type="Proteomes" id="UP000054477">
    <property type="component" value="Unassembled WGS sequence"/>
</dbReference>
<evidence type="ECO:0000313" key="1">
    <source>
        <dbReference type="EMBL" id="KIK01497.1"/>
    </source>
</evidence>
<dbReference type="AlphaFoldDB" id="A0A0C9XV98"/>
<keyword evidence="2" id="KW-1185">Reference proteome</keyword>
<sequence>MKQRALQLIELGRGNESDLLPYSVSRQKVWVMGEQRPTMQSRQSYLTFSAMGVWTR</sequence>
<accession>A0A0C9XV98</accession>
<protein>
    <submittedName>
        <fullName evidence="1">Uncharacterized protein</fullName>
    </submittedName>
</protein>
<gene>
    <name evidence="1" type="ORF">K443DRAFT_566109</name>
</gene>
<evidence type="ECO:0000313" key="2">
    <source>
        <dbReference type="Proteomes" id="UP000054477"/>
    </source>
</evidence>
<reference evidence="2" key="2">
    <citation type="submission" date="2015-01" db="EMBL/GenBank/DDBJ databases">
        <title>Evolutionary Origins and Diversification of the Mycorrhizal Mutualists.</title>
        <authorList>
            <consortium name="DOE Joint Genome Institute"/>
            <consortium name="Mycorrhizal Genomics Consortium"/>
            <person name="Kohler A."/>
            <person name="Kuo A."/>
            <person name="Nagy L.G."/>
            <person name="Floudas D."/>
            <person name="Copeland A."/>
            <person name="Barry K.W."/>
            <person name="Cichocki N."/>
            <person name="Veneault-Fourrey C."/>
            <person name="LaButti K."/>
            <person name="Lindquist E.A."/>
            <person name="Lipzen A."/>
            <person name="Lundell T."/>
            <person name="Morin E."/>
            <person name="Murat C."/>
            <person name="Riley R."/>
            <person name="Ohm R."/>
            <person name="Sun H."/>
            <person name="Tunlid A."/>
            <person name="Henrissat B."/>
            <person name="Grigoriev I.V."/>
            <person name="Hibbett D.S."/>
            <person name="Martin F."/>
        </authorList>
    </citation>
    <scope>NUCLEOTIDE SEQUENCE [LARGE SCALE GENOMIC DNA]</scope>
    <source>
        <strain evidence="2">LaAM-08-1</strain>
    </source>
</reference>